<gene>
    <name evidence="1" type="ORF">JAO78_012520</name>
</gene>
<evidence type="ECO:0000313" key="2">
    <source>
        <dbReference type="Proteomes" id="UP000633814"/>
    </source>
</evidence>
<organism evidence="1 2">
    <name type="scientific">Alishewanella maricola</name>
    <dbReference type="NCBI Taxonomy" id="2795740"/>
    <lineage>
        <taxon>Bacteria</taxon>
        <taxon>Pseudomonadati</taxon>
        <taxon>Pseudomonadota</taxon>
        <taxon>Gammaproteobacteria</taxon>
        <taxon>Alteromonadales</taxon>
        <taxon>Alteromonadaceae</taxon>
        <taxon>Alishewanella</taxon>
    </lineage>
</organism>
<sequence>MFEMIKKTVFLLTFMLLGCSQTFVKQAEKNADTNSYVGPPKIQVLNLGSFHFGQSSDAHTVEFDEQDAANQQEVRAIAQLIARFKPTIICLEFLPEQTEQINQAYQAFLADPTELDTRYGELSMLGFDVARLSGISKLYGIDYHLGYNYSLGDFIEQSDELENAIDRSTYLQLSHQPLKHYPQLAKRYAQFDSLNLQQKLILTNEPLMLDYSLNTNADKLFYVGIGEGFEGAEQAAQFYLRNMKIYSNLNRIPLRNDDRVLILMGSAHTAMLREFIQRSPKFQMVDTLHYLKP</sequence>
<dbReference type="InterPro" id="IPR043749">
    <property type="entry name" value="DUF5694"/>
</dbReference>
<dbReference type="EMBL" id="JAEINI020000009">
    <property type="protein sequence ID" value="MCB5227637.1"/>
    <property type="molecule type" value="Genomic_DNA"/>
</dbReference>
<reference evidence="1 2" key="1">
    <citation type="submission" date="2021-10" db="EMBL/GenBank/DDBJ databases">
        <title>Alishewanella koreense sp. nov. isolated from seawater of southwestern coast in South Korea and the proposal for the reclassification of Rheinheimera perlucida and Rheinheimera tuosuensis as Arsukibacterium perlucida and Arsukibacterium tuosuensis.</title>
        <authorList>
            <person name="Kim K.H."/>
            <person name="Ruan W."/>
            <person name="Kim K.R."/>
            <person name="Baek J.H."/>
            <person name="Jeon C.O."/>
        </authorList>
    </citation>
    <scope>NUCLEOTIDE SEQUENCE [LARGE SCALE GENOMIC DNA]</scope>
    <source>
        <strain evidence="1 2">16-MA</strain>
    </source>
</reference>
<protein>
    <submittedName>
        <fullName evidence="1">DUF5694 domain-containing protein</fullName>
    </submittedName>
</protein>
<dbReference type="Proteomes" id="UP000633814">
    <property type="component" value="Unassembled WGS sequence"/>
</dbReference>
<dbReference type="Pfam" id="PF18950">
    <property type="entry name" value="DUF5694"/>
    <property type="match status" value="1"/>
</dbReference>
<dbReference type="PROSITE" id="PS51257">
    <property type="entry name" value="PROKAR_LIPOPROTEIN"/>
    <property type="match status" value="1"/>
</dbReference>
<keyword evidence="2" id="KW-1185">Reference proteome</keyword>
<name>A0ABS8C5P3_9ALTE</name>
<evidence type="ECO:0000313" key="1">
    <source>
        <dbReference type="EMBL" id="MCB5227637.1"/>
    </source>
</evidence>
<accession>A0ABS8C5P3</accession>
<dbReference type="RefSeq" id="WP_226751704.1">
    <property type="nucleotide sequence ID" value="NZ_JAEINI020000009.1"/>
</dbReference>
<comment type="caution">
    <text evidence="1">The sequence shown here is derived from an EMBL/GenBank/DDBJ whole genome shotgun (WGS) entry which is preliminary data.</text>
</comment>
<proteinExistence type="predicted"/>